<proteinExistence type="predicted"/>
<accession>A0ABX5KNP5</accession>
<gene>
    <name evidence="1" type="ORF">C7402_10761</name>
</gene>
<evidence type="ECO:0000313" key="1">
    <source>
        <dbReference type="EMBL" id="PVX83155.1"/>
    </source>
</evidence>
<evidence type="ECO:0000313" key="2">
    <source>
        <dbReference type="Proteomes" id="UP000245712"/>
    </source>
</evidence>
<sequence>MIEALIDATIQAISSGSAPLALWQQLIQLWELIVMVLRFLWELLKLLGGGG</sequence>
<name>A0ABX5KNP5_9BURK</name>
<protein>
    <submittedName>
        <fullName evidence="1">Uncharacterized protein</fullName>
    </submittedName>
</protein>
<dbReference type="Proteomes" id="UP000245712">
    <property type="component" value="Unassembled WGS sequence"/>
</dbReference>
<organism evidence="1 2">
    <name type="scientific">Paraburkholderia unamae</name>
    <dbReference type="NCBI Taxonomy" id="219649"/>
    <lineage>
        <taxon>Bacteria</taxon>
        <taxon>Pseudomonadati</taxon>
        <taxon>Pseudomonadota</taxon>
        <taxon>Betaproteobacteria</taxon>
        <taxon>Burkholderiales</taxon>
        <taxon>Burkholderiaceae</taxon>
        <taxon>Paraburkholderia</taxon>
    </lineage>
</organism>
<dbReference type="RefSeq" id="WP_165841902.1">
    <property type="nucleotide sequence ID" value="NZ_QEOB01000007.1"/>
</dbReference>
<dbReference type="EMBL" id="QEOB01000007">
    <property type="protein sequence ID" value="PVX83155.1"/>
    <property type="molecule type" value="Genomic_DNA"/>
</dbReference>
<keyword evidence="2" id="KW-1185">Reference proteome</keyword>
<comment type="caution">
    <text evidence="1">The sequence shown here is derived from an EMBL/GenBank/DDBJ whole genome shotgun (WGS) entry which is preliminary data.</text>
</comment>
<reference evidence="1 2" key="1">
    <citation type="submission" date="2018-05" db="EMBL/GenBank/DDBJ databases">
        <title>Genomic Encyclopedia of Type Strains, Phase IV (KMG-V): Genome sequencing to study the core and pangenomes of soil and plant-associated prokaryotes.</title>
        <authorList>
            <person name="Whitman W."/>
        </authorList>
    </citation>
    <scope>NUCLEOTIDE SEQUENCE [LARGE SCALE GENOMIC DNA]</scope>
    <source>
        <strain evidence="1 2">SCZa-39</strain>
    </source>
</reference>